<feature type="transmembrane region" description="Helical" evidence="3">
    <location>
        <begin position="83"/>
        <end position="104"/>
    </location>
</feature>
<feature type="transmembrane region" description="Helical" evidence="3">
    <location>
        <begin position="116"/>
        <end position="137"/>
    </location>
</feature>
<keyword evidence="3" id="KW-1133">Transmembrane helix</keyword>
<dbReference type="Pfam" id="PF02632">
    <property type="entry name" value="BioY"/>
    <property type="match status" value="1"/>
</dbReference>
<dbReference type="PANTHER" id="PTHR34295">
    <property type="entry name" value="BIOTIN TRANSPORTER BIOY"/>
    <property type="match status" value="1"/>
</dbReference>
<evidence type="ECO:0000256" key="3">
    <source>
        <dbReference type="SAM" id="Phobius"/>
    </source>
</evidence>
<evidence type="ECO:0000256" key="2">
    <source>
        <dbReference type="PIRNR" id="PIRNR016661"/>
    </source>
</evidence>
<accession>A0A1M6JWW9</accession>
<dbReference type="GO" id="GO:0015225">
    <property type="term" value="F:biotin transmembrane transporter activity"/>
    <property type="evidence" value="ECO:0007669"/>
    <property type="project" value="UniProtKB-UniRule"/>
</dbReference>
<gene>
    <name evidence="4" type="ORF">SAMN02745219_02721</name>
</gene>
<dbReference type="PIRSF" id="PIRSF016661">
    <property type="entry name" value="BioY"/>
    <property type="match status" value="1"/>
</dbReference>
<evidence type="ECO:0000256" key="1">
    <source>
        <dbReference type="ARBA" id="ARBA00010692"/>
    </source>
</evidence>
<keyword evidence="2" id="KW-1003">Cell membrane</keyword>
<protein>
    <recommendedName>
        <fullName evidence="2">Biotin transporter</fullName>
    </recommendedName>
</protein>
<reference evidence="5" key="1">
    <citation type="submission" date="2016-11" db="EMBL/GenBank/DDBJ databases">
        <authorList>
            <person name="Varghese N."/>
            <person name="Submissions S."/>
        </authorList>
    </citation>
    <scope>NUCLEOTIDE SEQUENCE [LARGE SCALE GENOMIC DNA]</scope>
    <source>
        <strain evidence="5">DSM 16057</strain>
    </source>
</reference>
<dbReference type="Proteomes" id="UP000184529">
    <property type="component" value="Unassembled WGS sequence"/>
</dbReference>
<comment type="subcellular location">
    <subcellularLocation>
        <location evidence="2">Cell membrane</location>
        <topology evidence="2">Multi-pass membrane protein</topology>
    </subcellularLocation>
</comment>
<feature type="transmembrane region" description="Helical" evidence="3">
    <location>
        <begin position="58"/>
        <end position="77"/>
    </location>
</feature>
<feature type="transmembrane region" description="Helical" evidence="3">
    <location>
        <begin position="157"/>
        <end position="179"/>
    </location>
</feature>
<dbReference type="AlphaFoldDB" id="A0A1M6JWW9"/>
<dbReference type="GO" id="GO:0005886">
    <property type="term" value="C:plasma membrane"/>
    <property type="evidence" value="ECO:0007669"/>
    <property type="project" value="UniProtKB-SubCell"/>
</dbReference>
<dbReference type="RefSeq" id="WP_072870402.1">
    <property type="nucleotide sequence ID" value="NZ_FQZM01000038.1"/>
</dbReference>
<name>A0A1M6JWW9_9FIRM</name>
<comment type="similarity">
    <text evidence="1 2">Belongs to the BioY family.</text>
</comment>
<keyword evidence="5" id="KW-1185">Reference proteome</keyword>
<proteinExistence type="inferred from homology"/>
<dbReference type="Gene3D" id="1.10.1760.20">
    <property type="match status" value="1"/>
</dbReference>
<evidence type="ECO:0000313" key="5">
    <source>
        <dbReference type="Proteomes" id="UP000184529"/>
    </source>
</evidence>
<dbReference type="OrthoDB" id="9803495at2"/>
<keyword evidence="2" id="KW-0813">Transport</keyword>
<keyword evidence="2 3" id="KW-0472">Membrane</keyword>
<sequence>MKLSPRDMALAALFAALAAVAAMLSRFFITPYVPFSLVPFVVMLAGGLLGARLGALSMFIYVLLGLVGLPVFETAPFGGPAYVLKPTFGFLLGFIGGAWVTGALAPKQKDPGVIPLLLAMVAGLAVIYLIGLPYLYVILNFYMGKTFSALQIIKIGFLPFIGFDLLKAALAAVLARLVYRRLHGLTGESTGRVR</sequence>
<dbReference type="EMBL" id="FQZM01000038">
    <property type="protein sequence ID" value="SHJ51207.1"/>
    <property type="molecule type" value="Genomic_DNA"/>
</dbReference>
<evidence type="ECO:0000313" key="4">
    <source>
        <dbReference type="EMBL" id="SHJ51207.1"/>
    </source>
</evidence>
<dbReference type="InterPro" id="IPR003784">
    <property type="entry name" value="BioY"/>
</dbReference>
<keyword evidence="3" id="KW-0812">Transmembrane</keyword>
<dbReference type="STRING" id="1121432.SAMN02745219_02721"/>
<dbReference type="PANTHER" id="PTHR34295:SF1">
    <property type="entry name" value="BIOTIN TRANSPORTER BIOY"/>
    <property type="match status" value="1"/>
</dbReference>
<organism evidence="4 5">
    <name type="scientific">Desulfofundulus thermosubterraneus DSM 16057</name>
    <dbReference type="NCBI Taxonomy" id="1121432"/>
    <lineage>
        <taxon>Bacteria</taxon>
        <taxon>Bacillati</taxon>
        <taxon>Bacillota</taxon>
        <taxon>Clostridia</taxon>
        <taxon>Eubacteriales</taxon>
        <taxon>Peptococcaceae</taxon>
        <taxon>Desulfofundulus</taxon>
    </lineage>
</organism>